<sequence>MAKTLLATTDLQFLTSHTKKSLCSFIINAKALLLKPLFHLLSKSISIYVSHTDQSTLTSSPLKEKMKLLRWMHHKLRQNSIEPFKDFKIGNSCSCLSGQQWLDDQPYYPTPTCGFRHFKQPQKECQKKISECEAKRVEEDYEEESSNVVSDLFHGFLAIGTLGSNEPSTPTFGVSSENMTEKETEVTEIDLKLINDELEKFLEAEAKDEGSIESPGRNSHVSIITLCGKQMEAADVEESGKMIVCPLQGYLFGSSIELPETRSTEVKKGKASLGELFQRTKIADEYATVKDEKGEIQAKGTNKSAMHLVKKILRKLQASSRSTCATSAKEPQGSLRSTSAISAKEPHASRSPWPTSDGRTGGDPLSTKRKLPAKEFKYEIKNALYDDGCDNRDEDSIKFPHGYISRDANQCLNLPQDMLSNSGSSGSREHWIKTDADCKMRICIKRA</sequence>
<dbReference type="STRING" id="29760.F6H465"/>
<evidence type="ECO:0000256" key="1">
    <source>
        <dbReference type="SAM" id="MobiDB-lite"/>
    </source>
</evidence>
<dbReference type="InterPro" id="IPR038928">
    <property type="entry name" value="LAZY1"/>
</dbReference>
<dbReference type="FunCoup" id="F6H465">
    <property type="interactions" value="42"/>
</dbReference>
<feature type="region of interest" description="Disordered" evidence="1">
    <location>
        <begin position="321"/>
        <end position="370"/>
    </location>
</feature>
<organism evidence="2 3">
    <name type="scientific">Vitis vinifera</name>
    <name type="common">Grape</name>
    <dbReference type="NCBI Taxonomy" id="29760"/>
    <lineage>
        <taxon>Eukaryota</taxon>
        <taxon>Viridiplantae</taxon>
        <taxon>Streptophyta</taxon>
        <taxon>Embryophyta</taxon>
        <taxon>Tracheophyta</taxon>
        <taxon>Spermatophyta</taxon>
        <taxon>Magnoliopsida</taxon>
        <taxon>eudicotyledons</taxon>
        <taxon>Gunneridae</taxon>
        <taxon>Pentapetalae</taxon>
        <taxon>rosids</taxon>
        <taxon>Vitales</taxon>
        <taxon>Vitaceae</taxon>
        <taxon>Viteae</taxon>
        <taxon>Vitis</taxon>
    </lineage>
</organism>
<keyword evidence="3" id="KW-1185">Reference proteome</keyword>
<dbReference type="GO" id="GO:0009630">
    <property type="term" value="P:gravitropism"/>
    <property type="evidence" value="ECO:0007669"/>
    <property type="project" value="InterPro"/>
</dbReference>
<dbReference type="eggNOG" id="ENOG502R8CH">
    <property type="taxonomic scope" value="Eukaryota"/>
</dbReference>
<proteinExistence type="predicted"/>
<dbReference type="PANTHER" id="PTHR34959:SF3">
    <property type="entry name" value="PROTEIN LAZY 1"/>
    <property type="match status" value="1"/>
</dbReference>
<accession>F6H465</accession>
<name>F6H465_VITVI</name>
<dbReference type="HOGENOM" id="CLU_040737_0_0_1"/>
<evidence type="ECO:0000313" key="3">
    <source>
        <dbReference type="Proteomes" id="UP000009183"/>
    </source>
</evidence>
<dbReference type="EMBL" id="FN595232">
    <property type="protein sequence ID" value="CCB47008.1"/>
    <property type="molecule type" value="Genomic_DNA"/>
</dbReference>
<dbReference type="PaxDb" id="29760-VIT_14s0068g01720.t01"/>
<evidence type="ECO:0000313" key="2">
    <source>
        <dbReference type="EMBL" id="CCB47008.1"/>
    </source>
</evidence>
<evidence type="ECO:0008006" key="4">
    <source>
        <dbReference type="Google" id="ProtNLM"/>
    </source>
</evidence>
<dbReference type="Proteomes" id="UP000009183">
    <property type="component" value="Chromosome 14"/>
</dbReference>
<reference evidence="3" key="1">
    <citation type="journal article" date="2007" name="Nature">
        <title>The grapevine genome sequence suggests ancestral hexaploidization in major angiosperm phyla.</title>
        <authorList>
            <consortium name="The French-Italian Public Consortium for Grapevine Genome Characterization."/>
            <person name="Jaillon O."/>
            <person name="Aury J.-M."/>
            <person name="Noel B."/>
            <person name="Policriti A."/>
            <person name="Clepet C."/>
            <person name="Casagrande A."/>
            <person name="Choisne N."/>
            <person name="Aubourg S."/>
            <person name="Vitulo N."/>
            <person name="Jubin C."/>
            <person name="Vezzi A."/>
            <person name="Legeai F."/>
            <person name="Hugueney P."/>
            <person name="Dasilva C."/>
            <person name="Horner D."/>
            <person name="Mica E."/>
            <person name="Jublot D."/>
            <person name="Poulain J."/>
            <person name="Bruyere C."/>
            <person name="Billault A."/>
            <person name="Segurens B."/>
            <person name="Gouyvenoux M."/>
            <person name="Ugarte E."/>
            <person name="Cattonaro F."/>
            <person name="Anthouard V."/>
            <person name="Vico V."/>
            <person name="Del Fabbro C."/>
            <person name="Alaux M."/>
            <person name="Di Gaspero G."/>
            <person name="Dumas V."/>
            <person name="Felice N."/>
            <person name="Paillard S."/>
            <person name="Juman I."/>
            <person name="Moroldo M."/>
            <person name="Scalabrin S."/>
            <person name="Canaguier A."/>
            <person name="Le Clainche I."/>
            <person name="Malacrida G."/>
            <person name="Durand E."/>
            <person name="Pesole G."/>
            <person name="Laucou V."/>
            <person name="Chatelet P."/>
            <person name="Merdinoglu D."/>
            <person name="Delledonne M."/>
            <person name="Pezzotti M."/>
            <person name="Lecharny A."/>
            <person name="Scarpelli C."/>
            <person name="Artiguenave F."/>
            <person name="Pe M.E."/>
            <person name="Valle G."/>
            <person name="Morgante M."/>
            <person name="Caboche M."/>
            <person name="Adam-Blondon A.-F."/>
            <person name="Weissenbach J."/>
            <person name="Quetier F."/>
            <person name="Wincker P."/>
        </authorList>
    </citation>
    <scope>NUCLEOTIDE SEQUENCE [LARGE SCALE GENOMIC DNA]</scope>
    <source>
        <strain evidence="3">cv. Pinot noir / PN40024</strain>
    </source>
</reference>
<dbReference type="PANTHER" id="PTHR34959">
    <property type="entry name" value="PROTEIN LAZY 1"/>
    <property type="match status" value="1"/>
</dbReference>
<protein>
    <recommendedName>
        <fullName evidence="4">Protein LAZY 1</fullName>
    </recommendedName>
</protein>
<gene>
    <name evidence="2" type="ordered locus">VIT_14s0068g01720</name>
</gene>
<dbReference type="InParanoid" id="F6H465"/>
<dbReference type="AlphaFoldDB" id="F6H465"/>
<dbReference type="GO" id="GO:2000012">
    <property type="term" value="P:regulation of auxin polar transport"/>
    <property type="evidence" value="ECO:0007669"/>
    <property type="project" value="InterPro"/>
</dbReference>